<dbReference type="SMART" id="SM01194">
    <property type="entry name" value="eRF1_1"/>
    <property type="match status" value="1"/>
</dbReference>
<dbReference type="InterPro" id="IPR005142">
    <property type="entry name" value="eRF1_3"/>
</dbReference>
<dbReference type="SUPFAM" id="SSF55481">
    <property type="entry name" value="N-terminal domain of eukaryotic peptide chain release factor subunit 1, ERF1"/>
    <property type="match status" value="1"/>
</dbReference>
<organism evidence="6 7">
    <name type="scientific">Ceratocystis pirilliformis</name>
    <dbReference type="NCBI Taxonomy" id="259994"/>
    <lineage>
        <taxon>Eukaryota</taxon>
        <taxon>Fungi</taxon>
        <taxon>Dikarya</taxon>
        <taxon>Ascomycota</taxon>
        <taxon>Pezizomycotina</taxon>
        <taxon>Sordariomycetes</taxon>
        <taxon>Hypocreomycetidae</taxon>
        <taxon>Microascales</taxon>
        <taxon>Ceratocystidaceae</taxon>
        <taxon>Ceratocystis</taxon>
    </lineage>
</organism>
<keyword evidence="3" id="KW-0963">Cytoplasm</keyword>
<dbReference type="Pfam" id="PF03463">
    <property type="entry name" value="eRF1_1"/>
    <property type="match status" value="1"/>
</dbReference>
<dbReference type="Gene3D" id="3.30.1330.30">
    <property type="match status" value="1"/>
</dbReference>
<dbReference type="InterPro" id="IPR005141">
    <property type="entry name" value="eRF1_2"/>
</dbReference>
<evidence type="ECO:0000256" key="2">
    <source>
        <dbReference type="ARBA" id="ARBA00005326"/>
    </source>
</evidence>
<accession>A0ABR3Z3U3</accession>
<dbReference type="PANTHER" id="PTHR10113">
    <property type="entry name" value="PEPTIDE CHAIN RELEASE FACTOR SUBUNIT 1"/>
    <property type="match status" value="1"/>
</dbReference>
<feature type="domain" description="eRF1/Pelota-like N-terminal" evidence="5">
    <location>
        <begin position="6"/>
        <end position="142"/>
    </location>
</feature>
<dbReference type="InterPro" id="IPR005140">
    <property type="entry name" value="eRF1_Pelota-like_N"/>
</dbReference>
<evidence type="ECO:0000259" key="5">
    <source>
        <dbReference type="SMART" id="SM01194"/>
    </source>
</evidence>
<dbReference type="InterPro" id="IPR029064">
    <property type="entry name" value="Ribosomal_eL30-like_sf"/>
</dbReference>
<evidence type="ECO:0000313" key="6">
    <source>
        <dbReference type="EMBL" id="KAL1895296.1"/>
    </source>
</evidence>
<name>A0ABR3Z3U3_9PEZI</name>
<dbReference type="InterPro" id="IPR004403">
    <property type="entry name" value="Peptide_chain-rel_eRF1/aRF1"/>
</dbReference>
<comment type="similarity">
    <text evidence="2">Belongs to the eukaryotic release factor 1 family.</text>
</comment>
<comment type="caution">
    <text evidence="6">The sequence shown here is derived from an EMBL/GenBank/DDBJ whole genome shotgun (WGS) entry which is preliminary data.</text>
</comment>
<dbReference type="InterPro" id="IPR024049">
    <property type="entry name" value="eRF1_1_sf"/>
</dbReference>
<dbReference type="EMBL" id="JAWDJO010000076">
    <property type="protein sequence ID" value="KAL1895296.1"/>
    <property type="molecule type" value="Genomic_DNA"/>
</dbReference>
<dbReference type="SUPFAM" id="SSF55315">
    <property type="entry name" value="L30e-like"/>
    <property type="match status" value="1"/>
</dbReference>
<comment type="subcellular location">
    <subcellularLocation>
        <location evidence="1">Cytoplasm</location>
    </subcellularLocation>
</comment>
<reference evidence="6 7" key="1">
    <citation type="journal article" date="2024" name="IMA Fungus">
        <title>IMA Genome - F19 : A genome assembly and annotation guide to empower mycologists, including annotated draft genome sequences of Ceratocystis pirilliformis, Diaporthe australafricana, Fusarium ophioides, Paecilomyces lecythidis, and Sporothrix stenoceras.</title>
        <authorList>
            <person name="Aylward J."/>
            <person name="Wilson A.M."/>
            <person name="Visagie C.M."/>
            <person name="Spraker J."/>
            <person name="Barnes I."/>
            <person name="Buitendag C."/>
            <person name="Ceriani C."/>
            <person name="Del Mar Angel L."/>
            <person name="du Plessis D."/>
            <person name="Fuchs T."/>
            <person name="Gasser K."/>
            <person name="Kramer D."/>
            <person name="Li W."/>
            <person name="Munsamy K."/>
            <person name="Piso A."/>
            <person name="Price J.L."/>
            <person name="Sonnekus B."/>
            <person name="Thomas C."/>
            <person name="van der Nest A."/>
            <person name="van Dijk A."/>
            <person name="van Heerden A."/>
            <person name="van Vuuren N."/>
            <person name="Yilmaz N."/>
            <person name="Duong T.A."/>
            <person name="van der Merwe N.A."/>
            <person name="Wingfield M.J."/>
            <person name="Wingfield B.D."/>
        </authorList>
    </citation>
    <scope>NUCLEOTIDE SEQUENCE [LARGE SCALE GENOMIC DNA]</scope>
    <source>
        <strain evidence="6 7">CMW 12675</strain>
    </source>
</reference>
<dbReference type="Pfam" id="PF03464">
    <property type="entry name" value="eRF1_2"/>
    <property type="match status" value="1"/>
</dbReference>
<dbReference type="Gene3D" id="3.30.960.10">
    <property type="entry name" value="eRF1 domain 1"/>
    <property type="match status" value="1"/>
</dbReference>
<keyword evidence="4" id="KW-0648">Protein biosynthesis</keyword>
<evidence type="ECO:0000313" key="7">
    <source>
        <dbReference type="Proteomes" id="UP001583280"/>
    </source>
</evidence>
<dbReference type="Pfam" id="PF03465">
    <property type="entry name" value="eRF1_3"/>
    <property type="match status" value="1"/>
</dbReference>
<dbReference type="InterPro" id="IPR042226">
    <property type="entry name" value="eFR1_2_sf"/>
</dbReference>
<dbReference type="NCBIfam" id="TIGR03676">
    <property type="entry name" value="aRF1_eRF1"/>
    <property type="match status" value="1"/>
</dbReference>
<protein>
    <submittedName>
        <fullName evidence="6">Translation termination factor eRF1</fullName>
    </submittedName>
</protein>
<dbReference type="Gene3D" id="3.30.420.60">
    <property type="entry name" value="eRF1 domain 2"/>
    <property type="match status" value="1"/>
</dbReference>
<gene>
    <name evidence="6" type="primary">ERF1</name>
    <name evidence="6" type="ORF">Cpir12675_003313</name>
</gene>
<evidence type="ECO:0000256" key="1">
    <source>
        <dbReference type="ARBA" id="ARBA00004496"/>
    </source>
</evidence>
<proteinExistence type="inferred from homology"/>
<dbReference type="SUPFAM" id="SSF53137">
    <property type="entry name" value="Translational machinery components"/>
    <property type="match status" value="1"/>
</dbReference>
<evidence type="ECO:0000256" key="4">
    <source>
        <dbReference type="ARBA" id="ARBA00022917"/>
    </source>
</evidence>
<dbReference type="Proteomes" id="UP001583280">
    <property type="component" value="Unassembled WGS sequence"/>
</dbReference>
<sequence>MSDPISAEAEKNIEIWKVKKLIKRLEAARGNGTSMISLIIPPKDQISRISKMLAEEYGTASNIKSRVNRQSVLSAITSTQQRLKLYNKVPPNGLVVYCGEILTQEGKERKVNIDFEPFKPINTSLYLCDNKFHTEALAELLESDQKFGFIIMDGNGALFGTLSGNTREVVHKFTVDLPKKHGRGGQSALRFARLRDEKRHNYVRKVAEHAVQNFITNDKVNVAGIILAGSADFKNDLNASDMFDNRLAVKVIKVVDVSYGGESGFNQAIELSAETLSNVKFIQEKKLIGKYFEEISQDTGRICFSVEDTLKALDLGAVETLIVFENLEVTRWLLKDSTGAAQILHTTKEQEQNNRDKFMDKQTGQEMEIVEQSSFLEWIAENYKNYGANLEFVSDRSTEGNQFVKGFGGIGGLLRYKVNFEQLADYSDDDDDYYDD</sequence>
<keyword evidence="7" id="KW-1185">Reference proteome</keyword>
<evidence type="ECO:0000256" key="3">
    <source>
        <dbReference type="ARBA" id="ARBA00022490"/>
    </source>
</evidence>